<evidence type="ECO:0000256" key="14">
    <source>
        <dbReference type="SAM" id="MobiDB-lite"/>
    </source>
</evidence>
<evidence type="ECO:0000256" key="11">
    <source>
        <dbReference type="ARBA" id="ARBA00022989"/>
    </source>
</evidence>
<dbReference type="SMART" id="SM00086">
    <property type="entry name" value="PAC"/>
    <property type="match status" value="2"/>
</dbReference>
<dbReference type="SUPFAM" id="SSF47384">
    <property type="entry name" value="Homodimeric domain of signal transducing histidine kinase"/>
    <property type="match status" value="1"/>
</dbReference>
<dbReference type="SMART" id="SM00304">
    <property type="entry name" value="HAMP"/>
    <property type="match status" value="1"/>
</dbReference>
<evidence type="ECO:0000259" key="17">
    <source>
        <dbReference type="PROSITE" id="PS50113"/>
    </source>
</evidence>
<dbReference type="CDD" id="cd12914">
    <property type="entry name" value="PDC1_DGC_like"/>
    <property type="match status" value="1"/>
</dbReference>
<dbReference type="InterPro" id="IPR004358">
    <property type="entry name" value="Sig_transdc_His_kin-like_C"/>
</dbReference>
<dbReference type="CDD" id="cd00075">
    <property type="entry name" value="HATPase"/>
    <property type="match status" value="1"/>
</dbReference>
<dbReference type="PROSITE" id="PS50112">
    <property type="entry name" value="PAS"/>
    <property type="match status" value="1"/>
</dbReference>
<evidence type="ECO:0000256" key="3">
    <source>
        <dbReference type="ARBA" id="ARBA00012438"/>
    </source>
</evidence>
<evidence type="ECO:0000313" key="20">
    <source>
        <dbReference type="Proteomes" id="UP001162891"/>
    </source>
</evidence>
<dbReference type="Pfam" id="PF08448">
    <property type="entry name" value="PAS_4"/>
    <property type="match status" value="2"/>
</dbReference>
<dbReference type="InterPro" id="IPR005467">
    <property type="entry name" value="His_kinase_dom"/>
</dbReference>
<feature type="domain" description="PAC" evidence="17">
    <location>
        <begin position="554"/>
        <end position="609"/>
    </location>
</feature>
<dbReference type="EMBL" id="AP025591">
    <property type="protein sequence ID" value="BDG01986.1"/>
    <property type="molecule type" value="Genomic_DNA"/>
</dbReference>
<evidence type="ECO:0000256" key="8">
    <source>
        <dbReference type="ARBA" id="ARBA00022741"/>
    </source>
</evidence>
<keyword evidence="9" id="KW-0418">Kinase</keyword>
<dbReference type="InterPro" id="IPR000700">
    <property type="entry name" value="PAS-assoc_C"/>
</dbReference>
<dbReference type="SUPFAM" id="SSF55785">
    <property type="entry name" value="PYP-like sensor domain (PAS domain)"/>
    <property type="match status" value="2"/>
</dbReference>
<dbReference type="Pfam" id="PF00672">
    <property type="entry name" value="HAMP"/>
    <property type="match status" value="1"/>
</dbReference>
<dbReference type="Pfam" id="PF02518">
    <property type="entry name" value="HATPase_c"/>
    <property type="match status" value="1"/>
</dbReference>
<sequence>MFRTIRSRLYLVVGLAAVTFVALAVHAASAAWRARRDGELGANLEVARTVAGTLRIYVEDLFHDAGTLGRTIASGRLSRDDSDRLLADAVSDYPSVREFSWVGLDGRIAFSSNPSSVGISIADRDYYQRVLAGEDRVLSDLLLARVDGRPGVVVSRAIRRPGGALAGTIIALIAPERFGGRALPPAREGSAGVAIVDRGGRLVFRSPELDLDWEARRVAPTQPIVAAALAGREASGEVRGEAGDVRLGAAAPVAPFGWAVRASRSADEALGPLRREMAIVLAAGVLVSLLAVGASSVVGNRTVAALRRLERHADALGRGRRPRRPLRGPEEITRLGRAYERMAEGLLAAQHRFRTAFEEAPTGIAVLDPVDLRIRWANRACLAFVEAPHRTGGLEGRRYEDVVPGAAQAGLLDRFRAVARGEGPQEEEEQRFDGFARGPTWWRWSLRAIPADGGGEELLLVVSDVTEQVRAREQLESDRRRLECLLKTLPAGVFIADASGQLVQANDEARRIWGGRAPLREPRGHVAYRGRLVETGAPLEARDWPTQRALTTGRPVPPQLVEIERFDGGQATILTGAQPILDAAGQVTGAVATALDVTELRRAVRHRDEVLQIVSHDLRNPLATVMLGAATLARLPDGPAAAAQTRRAAGRISVAGKRMRRLIEDLLDLTNLDEGRLSIRAEPCDPADLLGAAAEEVREAAREKGLDLCLSASPGLPEVVADRDRILQVLGNVASNAVKATDSGAVCLAAEACGDAVVFRVRDTGPGIPEEELPHVFDRFRRGADAAWHGTGLGLAIARALVEAHGGAIRAESSPGQGTTVTFTLPAVRRDDEPQEHCTDPAEAELGATAT</sequence>
<keyword evidence="12" id="KW-0902">Two-component regulatory system</keyword>
<dbReference type="Gene3D" id="1.10.287.130">
    <property type="match status" value="1"/>
</dbReference>
<dbReference type="Pfam" id="PF02743">
    <property type="entry name" value="dCache_1"/>
    <property type="match status" value="1"/>
</dbReference>
<keyword evidence="10" id="KW-0067">ATP-binding</keyword>
<protein>
    <recommendedName>
        <fullName evidence="3">histidine kinase</fullName>
        <ecNumber evidence="3">2.7.13.3</ecNumber>
    </recommendedName>
</protein>
<dbReference type="PROSITE" id="PS50885">
    <property type="entry name" value="HAMP"/>
    <property type="match status" value="1"/>
</dbReference>
<feature type="domain" description="Histidine kinase" evidence="15">
    <location>
        <begin position="613"/>
        <end position="829"/>
    </location>
</feature>
<dbReference type="PRINTS" id="PR00344">
    <property type="entry name" value="BCTRLSENSOR"/>
</dbReference>
<keyword evidence="4" id="KW-1003">Cell membrane</keyword>
<dbReference type="InterPro" id="IPR000014">
    <property type="entry name" value="PAS"/>
</dbReference>
<evidence type="ECO:0000256" key="13">
    <source>
        <dbReference type="ARBA" id="ARBA00023136"/>
    </source>
</evidence>
<accession>A0ABN6MLR6</accession>
<dbReference type="PROSITE" id="PS50109">
    <property type="entry name" value="HIS_KIN"/>
    <property type="match status" value="1"/>
</dbReference>
<feature type="compositionally biased region" description="Basic and acidic residues" evidence="14">
    <location>
        <begin position="831"/>
        <end position="840"/>
    </location>
</feature>
<dbReference type="SMART" id="SM00387">
    <property type="entry name" value="HATPase_c"/>
    <property type="match status" value="1"/>
</dbReference>
<dbReference type="RefSeq" id="WP_248359061.1">
    <property type="nucleotide sequence ID" value="NZ_AP025591.1"/>
</dbReference>
<evidence type="ECO:0000256" key="10">
    <source>
        <dbReference type="ARBA" id="ARBA00022840"/>
    </source>
</evidence>
<dbReference type="Proteomes" id="UP001162891">
    <property type="component" value="Chromosome"/>
</dbReference>
<dbReference type="PROSITE" id="PS50113">
    <property type="entry name" value="PAC"/>
    <property type="match status" value="1"/>
</dbReference>
<comment type="subcellular location">
    <subcellularLocation>
        <location evidence="2">Cell membrane</location>
        <topology evidence="2">Multi-pass membrane protein</topology>
    </subcellularLocation>
</comment>
<dbReference type="InterPro" id="IPR036890">
    <property type="entry name" value="HATPase_C_sf"/>
</dbReference>
<dbReference type="InterPro" id="IPR036097">
    <property type="entry name" value="HisK_dim/P_sf"/>
</dbReference>
<dbReference type="Gene3D" id="3.30.565.10">
    <property type="entry name" value="Histidine kinase-like ATPase, C-terminal domain"/>
    <property type="match status" value="1"/>
</dbReference>
<dbReference type="InterPro" id="IPR050351">
    <property type="entry name" value="BphY/WalK/GraS-like"/>
</dbReference>
<evidence type="ECO:0000256" key="9">
    <source>
        <dbReference type="ARBA" id="ARBA00022777"/>
    </source>
</evidence>
<feature type="domain" description="HAMP" evidence="18">
    <location>
        <begin position="300"/>
        <end position="351"/>
    </location>
</feature>
<evidence type="ECO:0000259" key="16">
    <source>
        <dbReference type="PROSITE" id="PS50112"/>
    </source>
</evidence>
<dbReference type="Gene3D" id="3.30.450.20">
    <property type="entry name" value="PAS domain"/>
    <property type="match status" value="3"/>
</dbReference>
<evidence type="ECO:0000256" key="7">
    <source>
        <dbReference type="ARBA" id="ARBA00022692"/>
    </source>
</evidence>
<dbReference type="CDD" id="cd00082">
    <property type="entry name" value="HisKA"/>
    <property type="match status" value="1"/>
</dbReference>
<evidence type="ECO:0000259" key="18">
    <source>
        <dbReference type="PROSITE" id="PS50885"/>
    </source>
</evidence>
<dbReference type="SMART" id="SM00388">
    <property type="entry name" value="HisKA"/>
    <property type="match status" value="1"/>
</dbReference>
<dbReference type="InterPro" id="IPR001610">
    <property type="entry name" value="PAC"/>
</dbReference>
<dbReference type="InterPro" id="IPR013656">
    <property type="entry name" value="PAS_4"/>
</dbReference>
<dbReference type="PANTHER" id="PTHR42878:SF7">
    <property type="entry name" value="SENSOR HISTIDINE KINASE GLRK"/>
    <property type="match status" value="1"/>
</dbReference>
<comment type="catalytic activity">
    <reaction evidence="1">
        <text>ATP + protein L-histidine = ADP + protein N-phospho-L-histidine.</text>
        <dbReference type="EC" id="2.7.13.3"/>
    </reaction>
</comment>
<evidence type="ECO:0000313" key="19">
    <source>
        <dbReference type="EMBL" id="BDG01986.1"/>
    </source>
</evidence>
<reference evidence="20" key="1">
    <citation type="journal article" date="2022" name="Int. J. Syst. Evol. Microbiol.">
        <title>Anaeromyxobacter oryzae sp. nov., Anaeromyxobacter diazotrophicus sp. nov. and Anaeromyxobacter paludicola sp. nov., isolated from paddy soils.</title>
        <authorList>
            <person name="Itoh H."/>
            <person name="Xu Z."/>
            <person name="Mise K."/>
            <person name="Masuda Y."/>
            <person name="Ushijima N."/>
            <person name="Hayakawa C."/>
            <person name="Shiratori Y."/>
            <person name="Senoo K."/>
        </authorList>
    </citation>
    <scope>NUCLEOTIDE SEQUENCE [LARGE SCALE GENOMIC DNA]</scope>
    <source>
        <strain evidence="20">Red232</strain>
    </source>
</reference>
<evidence type="ECO:0000256" key="6">
    <source>
        <dbReference type="ARBA" id="ARBA00022679"/>
    </source>
</evidence>
<dbReference type="SMART" id="SM00091">
    <property type="entry name" value="PAS"/>
    <property type="match status" value="2"/>
</dbReference>
<dbReference type="CDD" id="cd18774">
    <property type="entry name" value="PDC2_HK_sensor"/>
    <property type="match status" value="1"/>
</dbReference>
<feature type="region of interest" description="Disordered" evidence="14">
    <location>
        <begin position="831"/>
        <end position="851"/>
    </location>
</feature>
<dbReference type="InterPro" id="IPR003594">
    <property type="entry name" value="HATPase_dom"/>
</dbReference>
<keyword evidence="11" id="KW-1133">Transmembrane helix</keyword>
<keyword evidence="7" id="KW-0812">Transmembrane</keyword>
<dbReference type="EC" id="2.7.13.3" evidence="3"/>
<dbReference type="Pfam" id="PF00512">
    <property type="entry name" value="HisKA"/>
    <property type="match status" value="1"/>
</dbReference>
<keyword evidence="8" id="KW-0547">Nucleotide-binding</keyword>
<keyword evidence="20" id="KW-1185">Reference proteome</keyword>
<feature type="domain" description="PAS" evidence="16">
    <location>
        <begin position="478"/>
        <end position="514"/>
    </location>
</feature>
<dbReference type="SUPFAM" id="SSF55874">
    <property type="entry name" value="ATPase domain of HSP90 chaperone/DNA topoisomerase II/histidine kinase"/>
    <property type="match status" value="1"/>
</dbReference>
<dbReference type="InterPro" id="IPR003661">
    <property type="entry name" value="HisK_dim/P_dom"/>
</dbReference>
<evidence type="ECO:0000256" key="12">
    <source>
        <dbReference type="ARBA" id="ARBA00023012"/>
    </source>
</evidence>
<evidence type="ECO:0000259" key="15">
    <source>
        <dbReference type="PROSITE" id="PS50109"/>
    </source>
</evidence>
<dbReference type="PANTHER" id="PTHR42878">
    <property type="entry name" value="TWO-COMPONENT HISTIDINE KINASE"/>
    <property type="match status" value="1"/>
</dbReference>
<dbReference type="InterPro" id="IPR003660">
    <property type="entry name" value="HAMP_dom"/>
</dbReference>
<dbReference type="InterPro" id="IPR035965">
    <property type="entry name" value="PAS-like_dom_sf"/>
</dbReference>
<evidence type="ECO:0000256" key="4">
    <source>
        <dbReference type="ARBA" id="ARBA00022475"/>
    </source>
</evidence>
<proteinExistence type="predicted"/>
<name>A0ABN6MLR6_9BACT</name>
<organism evidence="19 20">
    <name type="scientific">Anaeromyxobacter oryzae</name>
    <dbReference type="NCBI Taxonomy" id="2918170"/>
    <lineage>
        <taxon>Bacteria</taxon>
        <taxon>Pseudomonadati</taxon>
        <taxon>Myxococcota</taxon>
        <taxon>Myxococcia</taxon>
        <taxon>Myxococcales</taxon>
        <taxon>Cystobacterineae</taxon>
        <taxon>Anaeromyxobacteraceae</taxon>
        <taxon>Anaeromyxobacter</taxon>
    </lineage>
</organism>
<keyword evidence="13" id="KW-0472">Membrane</keyword>
<keyword evidence="6" id="KW-0808">Transferase</keyword>
<gene>
    <name evidence="19" type="ORF">AMOR_09820</name>
</gene>
<dbReference type="InterPro" id="IPR033479">
    <property type="entry name" value="dCache_1"/>
</dbReference>
<evidence type="ECO:0000256" key="2">
    <source>
        <dbReference type="ARBA" id="ARBA00004651"/>
    </source>
</evidence>
<keyword evidence="5" id="KW-0597">Phosphoprotein</keyword>
<evidence type="ECO:0000256" key="5">
    <source>
        <dbReference type="ARBA" id="ARBA00022553"/>
    </source>
</evidence>
<evidence type="ECO:0000256" key="1">
    <source>
        <dbReference type="ARBA" id="ARBA00000085"/>
    </source>
</evidence>